<feature type="domain" description="Penicillin binding protein A dimerisation" evidence="2">
    <location>
        <begin position="52"/>
        <end position="137"/>
    </location>
</feature>
<feature type="domain" description="Penicillin-binding protein transpeptidase" evidence="1">
    <location>
        <begin position="158"/>
        <end position="478"/>
    </location>
</feature>
<dbReference type="Proteomes" id="UP000186785">
    <property type="component" value="Unassembled WGS sequence"/>
</dbReference>
<dbReference type="RefSeq" id="WP_073708325.1">
    <property type="nucleotide sequence ID" value="NZ_MQSV01000001.1"/>
</dbReference>
<dbReference type="Gene3D" id="3.40.710.10">
    <property type="entry name" value="DD-peptidase/beta-lactamase superfamily"/>
    <property type="match status" value="1"/>
</dbReference>
<comment type="caution">
    <text evidence="3">The sequence shown here is derived from an EMBL/GenBank/DDBJ whole genome shotgun (WGS) entry which is preliminary data.</text>
</comment>
<gene>
    <name evidence="3" type="ORF">BSR29_00235</name>
</gene>
<evidence type="ECO:0000313" key="3">
    <source>
        <dbReference type="EMBL" id="OKL49434.1"/>
    </source>
</evidence>
<accession>A0A1Q5PPF5</accession>
<dbReference type="AlphaFoldDB" id="A0A1Q5PPF5"/>
<sequence length="484" mass="51807">MNQQIRRLMSAMALMVFSLLVAATYLQMFAAPKLVADSRNPRPIFESWKRDRGPIIVAGNEIAMSEKEDGAQQIEYQRVYPEGRIFAPITGYAAVRLGQYTGLELTDSAELDGTSDSLWTQRIEDLLTGRQPRGGAIRLTIDPKIQQTAFDALEGRRGAVVVLDVNSGEIKALVSQPTFDPNQIVQKDAKEARKVLAALQEDPDQPLINRAIAGDRYPPGSVFKIVTTAAALKQGLVTPDQNIDAPVSIPLPGTNVKLQNYGGESCGNGHPTFKFAFADSCNTPFAKLGMDLGWDALSEQAKAFGFEKDLAIPLKVTQSVVPETNSKAQVAQSAIGQFNVQVTPLQVAMLSAAVANKGVIMKPFLIESTLNRDLVVQKTTEPKVFSKAMDAKTASQIKDMMVEVVNNGTGTSARIPGVQVAGKTGTAQSGRGSSHAWFTGFAPADAPQLAVAVVLEAKDNEYLTGGPDAGPIAAKILKAGLNEN</sequence>
<dbReference type="PANTHER" id="PTHR30627">
    <property type="entry name" value="PEPTIDOGLYCAN D,D-TRANSPEPTIDASE"/>
    <property type="match status" value="1"/>
</dbReference>
<dbReference type="InterPro" id="IPR054120">
    <property type="entry name" value="PBPA_dimer"/>
</dbReference>
<reference evidence="3 4" key="1">
    <citation type="submission" date="2016-11" db="EMBL/GenBank/DDBJ databases">
        <title>Actinomyces gypaetusis sp. nov. isolated from the vulture Gypaetus barbatus in Qinghai Tibet Plateau China.</title>
        <authorList>
            <person name="Meng X."/>
        </authorList>
    </citation>
    <scope>NUCLEOTIDE SEQUENCE [LARGE SCALE GENOMIC DNA]</scope>
    <source>
        <strain evidence="3 4">VUL4_2</strain>
    </source>
</reference>
<dbReference type="OrthoDB" id="9766847at2"/>
<dbReference type="Gene3D" id="3.90.1310.10">
    <property type="entry name" value="Penicillin-binding protein 2a (Domain 2)"/>
    <property type="match status" value="1"/>
</dbReference>
<dbReference type="PANTHER" id="PTHR30627:SF24">
    <property type="entry name" value="PENICILLIN-BINDING PROTEIN 4B"/>
    <property type="match status" value="1"/>
</dbReference>
<dbReference type="STRING" id="1921764.BSR28_02245"/>
<dbReference type="GO" id="GO:0008658">
    <property type="term" value="F:penicillin binding"/>
    <property type="evidence" value="ECO:0007669"/>
    <property type="project" value="InterPro"/>
</dbReference>
<evidence type="ECO:0000259" key="1">
    <source>
        <dbReference type="Pfam" id="PF00905"/>
    </source>
</evidence>
<dbReference type="SUPFAM" id="SSF56601">
    <property type="entry name" value="beta-lactamase/transpeptidase-like"/>
    <property type="match status" value="1"/>
</dbReference>
<dbReference type="GO" id="GO:0071972">
    <property type="term" value="F:peptidoglycan L,D-transpeptidase activity"/>
    <property type="evidence" value="ECO:0007669"/>
    <property type="project" value="TreeGrafter"/>
</dbReference>
<dbReference type="EMBL" id="MQSV01000001">
    <property type="protein sequence ID" value="OKL49434.1"/>
    <property type="molecule type" value="Genomic_DNA"/>
</dbReference>
<dbReference type="GO" id="GO:0005886">
    <property type="term" value="C:plasma membrane"/>
    <property type="evidence" value="ECO:0007669"/>
    <property type="project" value="TreeGrafter"/>
</dbReference>
<dbReference type="Pfam" id="PF00905">
    <property type="entry name" value="Transpeptidase"/>
    <property type="match status" value="1"/>
</dbReference>
<keyword evidence="4" id="KW-1185">Reference proteome</keyword>
<name>A0A1Q5PPF5_9ACTO</name>
<dbReference type="InterPro" id="IPR012338">
    <property type="entry name" value="Beta-lactam/transpept-like"/>
</dbReference>
<protein>
    <submittedName>
        <fullName evidence="3">Uncharacterized protein</fullName>
    </submittedName>
</protein>
<dbReference type="InterPro" id="IPR050515">
    <property type="entry name" value="Beta-lactam/transpept"/>
</dbReference>
<evidence type="ECO:0000259" key="2">
    <source>
        <dbReference type="Pfam" id="PF21922"/>
    </source>
</evidence>
<proteinExistence type="predicted"/>
<evidence type="ECO:0000313" key="4">
    <source>
        <dbReference type="Proteomes" id="UP000186785"/>
    </source>
</evidence>
<dbReference type="InterPro" id="IPR001460">
    <property type="entry name" value="PCN-bd_Tpept"/>
</dbReference>
<organism evidence="3 4">
    <name type="scientific">Boudabousia liubingyangii</name>
    <dbReference type="NCBI Taxonomy" id="1921764"/>
    <lineage>
        <taxon>Bacteria</taxon>
        <taxon>Bacillati</taxon>
        <taxon>Actinomycetota</taxon>
        <taxon>Actinomycetes</taxon>
        <taxon>Actinomycetales</taxon>
        <taxon>Actinomycetaceae</taxon>
        <taxon>Boudabousia</taxon>
    </lineage>
</organism>
<dbReference type="Pfam" id="PF21922">
    <property type="entry name" value="PBP_dimer_2"/>
    <property type="match status" value="1"/>
</dbReference>
<dbReference type="GO" id="GO:0071555">
    <property type="term" value="P:cell wall organization"/>
    <property type="evidence" value="ECO:0007669"/>
    <property type="project" value="TreeGrafter"/>
</dbReference>